<dbReference type="Gene3D" id="3.30.930.10">
    <property type="entry name" value="Bira Bifunctional Protein, Domain 2"/>
    <property type="match status" value="1"/>
</dbReference>
<dbReference type="RefSeq" id="WP_208917334.1">
    <property type="nucleotide sequence ID" value="NZ_LT840184.1"/>
</dbReference>
<evidence type="ECO:0000313" key="3">
    <source>
        <dbReference type="Proteomes" id="UP000192940"/>
    </source>
</evidence>
<evidence type="ECO:0000313" key="2">
    <source>
        <dbReference type="EMBL" id="SMF65586.1"/>
    </source>
</evidence>
<dbReference type="PANTHER" id="PTHR43679">
    <property type="entry name" value="OCTANOYLTRANSFERASE LIPM-RELATED"/>
    <property type="match status" value="1"/>
</dbReference>
<keyword evidence="3" id="KW-1185">Reference proteome</keyword>
<proteinExistence type="predicted"/>
<dbReference type="GO" id="GO:0016740">
    <property type="term" value="F:transferase activity"/>
    <property type="evidence" value="ECO:0007669"/>
    <property type="project" value="UniProtKB-KW"/>
</dbReference>
<name>A0A1X7G816_9BACL</name>
<dbReference type="SUPFAM" id="SSF55681">
    <property type="entry name" value="Class II aaRS and biotin synthetases"/>
    <property type="match status" value="1"/>
</dbReference>
<dbReference type="EMBL" id="LT840184">
    <property type="protein sequence ID" value="SMF65586.1"/>
    <property type="molecule type" value="Genomic_DNA"/>
</dbReference>
<protein>
    <submittedName>
        <fullName evidence="2">Octanoyl-[GcvH]:protein N-octanoyltransferase</fullName>
    </submittedName>
</protein>
<dbReference type="GO" id="GO:0140096">
    <property type="term" value="F:catalytic activity, acting on a protein"/>
    <property type="evidence" value="ECO:0007669"/>
    <property type="project" value="UniProtKB-ARBA"/>
</dbReference>
<dbReference type="Proteomes" id="UP000192940">
    <property type="component" value="Chromosome I"/>
</dbReference>
<dbReference type="PROSITE" id="PS51733">
    <property type="entry name" value="BPL_LPL_CATALYTIC"/>
    <property type="match status" value="1"/>
</dbReference>
<dbReference type="AlphaFoldDB" id="A0A1X7G816"/>
<organism evidence="2 3">
    <name type="scientific">Paenibacillus uliginis N3/975</name>
    <dbReference type="NCBI Taxonomy" id="1313296"/>
    <lineage>
        <taxon>Bacteria</taxon>
        <taxon>Bacillati</taxon>
        <taxon>Bacillota</taxon>
        <taxon>Bacilli</taxon>
        <taxon>Bacillales</taxon>
        <taxon>Paenibacillaceae</taxon>
        <taxon>Paenibacillus</taxon>
    </lineage>
</organism>
<dbReference type="STRING" id="1313296.SAMN05661091_0180"/>
<evidence type="ECO:0000259" key="1">
    <source>
        <dbReference type="PROSITE" id="PS51733"/>
    </source>
</evidence>
<dbReference type="InterPro" id="IPR050664">
    <property type="entry name" value="Octanoyltrans_LipM/LipL"/>
</dbReference>
<feature type="domain" description="BPL/LPL catalytic" evidence="1">
    <location>
        <begin position="44"/>
        <end position="231"/>
    </location>
</feature>
<reference evidence="2 3" key="1">
    <citation type="submission" date="2017-04" db="EMBL/GenBank/DDBJ databases">
        <authorList>
            <person name="Afonso C.L."/>
            <person name="Miller P.J."/>
            <person name="Scott M.A."/>
            <person name="Spackman E."/>
            <person name="Goraichik I."/>
            <person name="Dimitrov K.M."/>
            <person name="Suarez D.L."/>
            <person name="Swayne D.E."/>
        </authorList>
    </citation>
    <scope>NUCLEOTIDE SEQUENCE [LARGE SCALE GENOMIC DNA]</scope>
    <source>
        <strain evidence="2 3">N3/975</strain>
    </source>
</reference>
<dbReference type="GO" id="GO:0009249">
    <property type="term" value="P:protein lipoylation"/>
    <property type="evidence" value="ECO:0007669"/>
    <property type="project" value="UniProtKB-ARBA"/>
</dbReference>
<keyword evidence="2" id="KW-0808">Transferase</keyword>
<sequence>MTTTSCLPIETGPILLLDRSQDLTEPDVLYSFALDELLCRQTGRGGPAICHLWRHPRAFVMGVRDSRLPKAAESEQKLRDLGYDTAIRHSGGAAVPLDPGVVNLSLILPLGENRHHNQDFHQDFEIMVHLIREALRDTGYTVDTGEIAGAFCPGAYDLSIGGRKFCGIAQRRQNKSFIIQAFIIAEGSGAERAGLVRSFYDGAAADADPAHYPLVQPESTASLQELAELGPHAAAMFTESVKKVIRQWQAAMDPADIASAASKLDLPTPDDVREMARSLRQRYIRK</sequence>
<dbReference type="Pfam" id="PF21948">
    <property type="entry name" value="LplA-B_cat"/>
    <property type="match status" value="1"/>
</dbReference>
<accession>A0A1X7G816</accession>
<gene>
    <name evidence="2" type="ORF">SAMN05661091_0180</name>
</gene>
<dbReference type="PANTHER" id="PTHR43679:SF2">
    <property type="entry name" value="OCTANOYL-[GCVH]:PROTEIN N-OCTANOYLTRANSFERASE"/>
    <property type="match status" value="1"/>
</dbReference>
<dbReference type="InterPro" id="IPR045864">
    <property type="entry name" value="aa-tRNA-synth_II/BPL/LPL"/>
</dbReference>
<dbReference type="InterPro" id="IPR004143">
    <property type="entry name" value="BPL_LPL_catalytic"/>
</dbReference>